<proteinExistence type="predicted"/>
<name>A0A1E5UDI5_9FLAO</name>
<evidence type="ECO:0000313" key="1">
    <source>
        <dbReference type="EMBL" id="OEL10930.1"/>
    </source>
</evidence>
<evidence type="ECO:0000313" key="2">
    <source>
        <dbReference type="Proteomes" id="UP000095601"/>
    </source>
</evidence>
<comment type="caution">
    <text evidence="1">The sequence shown here is derived from an EMBL/GenBank/DDBJ whole genome shotgun (WGS) entry which is preliminary data.</text>
</comment>
<accession>A0A1E5UDI5</accession>
<gene>
    <name evidence="1" type="ORF">BHF72_2519</name>
</gene>
<keyword evidence="2" id="KW-1185">Reference proteome</keyword>
<sequence>MLSRTSMMFLWELKNAIILQNLRGLCDIKTNTKNPHTVAS</sequence>
<organism evidence="1 2">
    <name type="scientific">Cloacibacterium normanense</name>
    <dbReference type="NCBI Taxonomy" id="237258"/>
    <lineage>
        <taxon>Bacteria</taxon>
        <taxon>Pseudomonadati</taxon>
        <taxon>Bacteroidota</taxon>
        <taxon>Flavobacteriia</taxon>
        <taxon>Flavobacteriales</taxon>
        <taxon>Weeksellaceae</taxon>
    </lineage>
</organism>
<dbReference type="EMBL" id="MKGI01000064">
    <property type="protein sequence ID" value="OEL10930.1"/>
    <property type="molecule type" value="Genomic_DNA"/>
</dbReference>
<dbReference type="AlphaFoldDB" id="A0A1E5UDI5"/>
<dbReference type="Proteomes" id="UP000095601">
    <property type="component" value="Unassembled WGS sequence"/>
</dbReference>
<reference evidence="1 2" key="1">
    <citation type="submission" date="2016-09" db="EMBL/GenBank/DDBJ databases">
        <authorList>
            <person name="Capua I."/>
            <person name="De Benedictis P."/>
            <person name="Joannis T."/>
            <person name="Lombin L.H."/>
            <person name="Cattoli G."/>
        </authorList>
    </citation>
    <scope>NUCLEOTIDE SEQUENCE [LARGE SCALE GENOMIC DNA]</scope>
    <source>
        <strain evidence="1 2">NRS-1</strain>
    </source>
</reference>
<protein>
    <submittedName>
        <fullName evidence="1">Uncharacterized protein</fullName>
    </submittedName>
</protein>